<dbReference type="STRING" id="683228.GA0070617_4182"/>
<dbReference type="InterPro" id="IPR014942">
    <property type="entry name" value="AbiEii"/>
</dbReference>
<dbReference type="EMBL" id="FMIA01000002">
    <property type="protein sequence ID" value="SCL59728.1"/>
    <property type="molecule type" value="Genomic_DNA"/>
</dbReference>
<dbReference type="Pfam" id="PF08843">
    <property type="entry name" value="AbiEii"/>
    <property type="match status" value="1"/>
</dbReference>
<dbReference type="GO" id="GO:0016740">
    <property type="term" value="F:transferase activity"/>
    <property type="evidence" value="ECO:0007669"/>
    <property type="project" value="UniProtKB-KW"/>
</dbReference>
<dbReference type="AlphaFoldDB" id="A0A1C6V096"/>
<evidence type="ECO:0000313" key="1">
    <source>
        <dbReference type="EMBL" id="SCL59728.1"/>
    </source>
</evidence>
<gene>
    <name evidence="1" type="ORF">GA0070617_4182</name>
</gene>
<proteinExistence type="predicted"/>
<dbReference type="Proteomes" id="UP000198937">
    <property type="component" value="Unassembled WGS sequence"/>
</dbReference>
<evidence type="ECO:0000313" key="2">
    <source>
        <dbReference type="Proteomes" id="UP000198937"/>
    </source>
</evidence>
<name>A0A1C6V096_9ACTN</name>
<dbReference type="OrthoDB" id="9808443at2"/>
<sequence length="328" mass="36795">MTVRPTRATVAGRAYLDLQNLARRTGRPTDELHQIYALEGFLARLAQSQYADKLVLKGGVLLAAYAARRPTRDVDLQGRWISNDAEQVLGIVRRIAAMDLDDGLTLDAASATAESIRDDDIYTGVRVSLSGHLAAARLAFHVDVNVGDPIWPEPQSIKLPRLLDGEIAVTGYPLSMVYAEKLVTALQRGVANTRWRDFADVYLLSGRHDVDGDELAAAVRRVAEYREVTLVPLSQALDGYATLAQRRWAVWRRRHRLDDRLPQSFEEVLRRVFVLADPAMTGLFDGREHRPRTRREALDELTADAVDMGLYDEAIRRGRQLPDDQSDE</sequence>
<keyword evidence="1" id="KW-0808">Transferase</keyword>
<reference evidence="1 2" key="1">
    <citation type="submission" date="2016-06" db="EMBL/GenBank/DDBJ databases">
        <authorList>
            <person name="Kjaerup R.B."/>
            <person name="Dalgaard T.S."/>
            <person name="Juul-Madsen H.R."/>
        </authorList>
    </citation>
    <scope>NUCLEOTIDE SEQUENCE [LARGE SCALE GENOMIC DNA]</scope>
    <source>
        <strain evidence="1 2">DSM 45577</strain>
    </source>
</reference>
<accession>A0A1C6V096</accession>
<organism evidence="1 2">
    <name type="scientific">Micromonospora yangpuensis</name>
    <dbReference type="NCBI Taxonomy" id="683228"/>
    <lineage>
        <taxon>Bacteria</taxon>
        <taxon>Bacillati</taxon>
        <taxon>Actinomycetota</taxon>
        <taxon>Actinomycetes</taxon>
        <taxon>Micromonosporales</taxon>
        <taxon>Micromonosporaceae</taxon>
        <taxon>Micromonospora</taxon>
    </lineage>
</organism>
<protein>
    <submittedName>
        <fullName evidence="1">Nucleotidyl transferase AbiEii toxin, Type IV TA system</fullName>
    </submittedName>
</protein>
<dbReference type="RefSeq" id="WP_091441225.1">
    <property type="nucleotide sequence ID" value="NZ_BMMJ01000002.1"/>
</dbReference>
<keyword evidence="2" id="KW-1185">Reference proteome</keyword>